<name>A0A835UMI2_VANPL</name>
<dbReference type="PANTHER" id="PTHR36884:SF6">
    <property type="entry name" value="FIP1[III]-LIKE PROTEIN"/>
    <property type="match status" value="1"/>
</dbReference>
<proteinExistence type="predicted"/>
<comment type="caution">
    <text evidence="2">The sequence shown here is derived from an EMBL/GenBank/DDBJ whole genome shotgun (WGS) entry which is preliminary data.</text>
</comment>
<accession>A0A835UMI2</accession>
<reference evidence="2 3" key="1">
    <citation type="journal article" date="2020" name="Nat. Food">
        <title>A phased Vanilla planifolia genome enables genetic improvement of flavour and production.</title>
        <authorList>
            <person name="Hasing T."/>
            <person name="Tang H."/>
            <person name="Brym M."/>
            <person name="Khazi F."/>
            <person name="Huang T."/>
            <person name="Chambers A.H."/>
        </authorList>
    </citation>
    <scope>NUCLEOTIDE SEQUENCE [LARGE SCALE GENOMIC DNA]</scope>
    <source>
        <tissue evidence="2">Leaf</tissue>
    </source>
</reference>
<dbReference type="PANTHER" id="PTHR36884">
    <property type="entry name" value="FIP1[III]-LIKE PROTEIN"/>
    <property type="match status" value="1"/>
</dbReference>
<feature type="compositionally biased region" description="Basic and acidic residues" evidence="1">
    <location>
        <begin position="190"/>
        <end position="211"/>
    </location>
</feature>
<dbReference type="OrthoDB" id="1917198at2759"/>
<dbReference type="Proteomes" id="UP000639772">
    <property type="component" value="Chromosome 10"/>
</dbReference>
<sequence>MEIGDYMAGMVAFGPGKGMKWAREGASRKIKERDDIVDLRKREDDARTKSISEDRHSSKHKDDNWYQRDREDRQRFKLSHDDTHALREREDRPIAARGGRPIEEKALSGNGRRKEDLKGAVLDKDYHHKDRRRHNEQSKRVIQEKRLNAAEKSTRRERSRARIDRAWEKNAENVRKAKEGEPVGQNTELSGKRKHEDHSTNSTELNRRGSVEQESNNRSAAGGKLQNIEKKIMPHATKVKNPDEVGQSWSGGPATKRETTAPLTTPSNLPSVIREIDIPQGEAIEADKAETTKADGTETIADALQVADKFVEERDRHLDTVAKLRMRSERFKLPMPGEKDKDIVSNKKSENEPLTVFHGEAAFHIAASEKDIKIERPARKRKWTGS</sequence>
<dbReference type="GO" id="GO:0016607">
    <property type="term" value="C:nuclear speck"/>
    <property type="evidence" value="ECO:0007669"/>
    <property type="project" value="TreeGrafter"/>
</dbReference>
<evidence type="ECO:0000256" key="1">
    <source>
        <dbReference type="SAM" id="MobiDB-lite"/>
    </source>
</evidence>
<dbReference type="InterPro" id="IPR044976">
    <property type="entry name" value="FIPS5/FIPS3-like"/>
</dbReference>
<dbReference type="AlphaFoldDB" id="A0A835UMI2"/>
<dbReference type="GO" id="GO:0006397">
    <property type="term" value="P:mRNA processing"/>
    <property type="evidence" value="ECO:0007669"/>
    <property type="project" value="InterPro"/>
</dbReference>
<feature type="compositionally biased region" description="Polar residues" evidence="1">
    <location>
        <begin position="261"/>
        <end position="270"/>
    </location>
</feature>
<feature type="compositionally biased region" description="Basic and acidic residues" evidence="1">
    <location>
        <begin position="21"/>
        <end position="181"/>
    </location>
</feature>
<feature type="region of interest" description="Disordered" evidence="1">
    <location>
        <begin position="14"/>
        <end position="271"/>
    </location>
</feature>
<evidence type="ECO:0000313" key="3">
    <source>
        <dbReference type="Proteomes" id="UP000639772"/>
    </source>
</evidence>
<evidence type="ECO:0000313" key="2">
    <source>
        <dbReference type="EMBL" id="KAG0466015.1"/>
    </source>
</evidence>
<protein>
    <submittedName>
        <fullName evidence="2">Uncharacterized protein</fullName>
    </submittedName>
</protein>
<organism evidence="2 3">
    <name type="scientific">Vanilla planifolia</name>
    <name type="common">Vanilla</name>
    <dbReference type="NCBI Taxonomy" id="51239"/>
    <lineage>
        <taxon>Eukaryota</taxon>
        <taxon>Viridiplantae</taxon>
        <taxon>Streptophyta</taxon>
        <taxon>Embryophyta</taxon>
        <taxon>Tracheophyta</taxon>
        <taxon>Spermatophyta</taxon>
        <taxon>Magnoliopsida</taxon>
        <taxon>Liliopsida</taxon>
        <taxon>Asparagales</taxon>
        <taxon>Orchidaceae</taxon>
        <taxon>Vanilloideae</taxon>
        <taxon>Vanilleae</taxon>
        <taxon>Vanilla</taxon>
    </lineage>
</organism>
<dbReference type="GO" id="GO:0003723">
    <property type="term" value="F:RNA binding"/>
    <property type="evidence" value="ECO:0007669"/>
    <property type="project" value="TreeGrafter"/>
</dbReference>
<gene>
    <name evidence="2" type="ORF">HPP92_020179</name>
</gene>
<dbReference type="EMBL" id="JADCNM010000010">
    <property type="protein sequence ID" value="KAG0466015.1"/>
    <property type="molecule type" value="Genomic_DNA"/>
</dbReference>